<keyword evidence="1" id="KW-1133">Transmembrane helix</keyword>
<proteinExistence type="predicted"/>
<dbReference type="PANTHER" id="PTHR36834:SF1">
    <property type="entry name" value="INTEGRAL MEMBRANE PROTEIN"/>
    <property type="match status" value="1"/>
</dbReference>
<organism evidence="3 4">
    <name type="scientific">Agathobaculum faecis</name>
    <dbReference type="NCBI Taxonomy" id="2763013"/>
    <lineage>
        <taxon>Bacteria</taxon>
        <taxon>Bacillati</taxon>
        <taxon>Bacillota</taxon>
        <taxon>Clostridia</taxon>
        <taxon>Eubacteriales</taxon>
        <taxon>Butyricicoccaceae</taxon>
        <taxon>Agathobaculum</taxon>
    </lineage>
</organism>
<gene>
    <name evidence="3" type="ORF">H8S45_05095</name>
</gene>
<dbReference type="AlphaFoldDB" id="A0A923LV02"/>
<evidence type="ECO:0000313" key="3">
    <source>
        <dbReference type="EMBL" id="MBC5724832.1"/>
    </source>
</evidence>
<dbReference type="EMBL" id="JACOPL010000004">
    <property type="protein sequence ID" value="MBC5724832.1"/>
    <property type="molecule type" value="Genomic_DNA"/>
</dbReference>
<name>A0A923LV02_9FIRM</name>
<feature type="domain" description="VanZ-like" evidence="2">
    <location>
        <begin position="13"/>
        <end position="137"/>
    </location>
</feature>
<sequence>MRRRDFCGAAVLLLYLLCVGLVTGPSLYQLLAGSLPAPRLELVPFADIAAVLNDPASPGLGVFANIAGNAALLAPLGFLLPLFWRYFGRARRTILFGFGVSLSIELIQLVAGGVTSVDDLLLNTLGAAAGFALAKLLLCACPRLAPARQGRAEWAYPLACWLAVIVSATASDLLLLGGL</sequence>
<dbReference type="InterPro" id="IPR006976">
    <property type="entry name" value="VanZ-like"/>
</dbReference>
<feature type="transmembrane region" description="Helical" evidence="1">
    <location>
        <begin position="60"/>
        <end position="82"/>
    </location>
</feature>
<evidence type="ECO:0000256" key="1">
    <source>
        <dbReference type="SAM" id="Phobius"/>
    </source>
</evidence>
<dbReference type="Proteomes" id="UP000606499">
    <property type="component" value="Unassembled WGS sequence"/>
</dbReference>
<evidence type="ECO:0000259" key="2">
    <source>
        <dbReference type="Pfam" id="PF04892"/>
    </source>
</evidence>
<comment type="caution">
    <text evidence="3">The sequence shown here is derived from an EMBL/GenBank/DDBJ whole genome shotgun (WGS) entry which is preliminary data.</text>
</comment>
<reference evidence="3" key="1">
    <citation type="submission" date="2020-08" db="EMBL/GenBank/DDBJ databases">
        <title>Genome public.</title>
        <authorList>
            <person name="Liu C."/>
            <person name="Sun Q."/>
        </authorList>
    </citation>
    <scope>NUCLEOTIDE SEQUENCE</scope>
    <source>
        <strain evidence="3">NSJ-28</strain>
    </source>
</reference>
<accession>A0A923LV02</accession>
<feature type="transmembrane region" description="Helical" evidence="1">
    <location>
        <begin position="154"/>
        <end position="176"/>
    </location>
</feature>
<dbReference type="Pfam" id="PF04892">
    <property type="entry name" value="VanZ"/>
    <property type="match status" value="1"/>
</dbReference>
<keyword evidence="1" id="KW-0812">Transmembrane</keyword>
<feature type="transmembrane region" description="Helical" evidence="1">
    <location>
        <begin position="120"/>
        <end position="142"/>
    </location>
</feature>
<dbReference type="InterPro" id="IPR053150">
    <property type="entry name" value="Teicoplanin_resist-assoc"/>
</dbReference>
<feature type="transmembrane region" description="Helical" evidence="1">
    <location>
        <begin position="94"/>
        <end position="114"/>
    </location>
</feature>
<protein>
    <submittedName>
        <fullName evidence="3">VanZ family protein</fullName>
    </submittedName>
</protein>
<dbReference type="PANTHER" id="PTHR36834">
    <property type="entry name" value="MEMBRANE PROTEIN-RELATED"/>
    <property type="match status" value="1"/>
</dbReference>
<keyword evidence="1" id="KW-0472">Membrane</keyword>
<evidence type="ECO:0000313" key="4">
    <source>
        <dbReference type="Proteomes" id="UP000606499"/>
    </source>
</evidence>
<dbReference type="RefSeq" id="WP_107630595.1">
    <property type="nucleotide sequence ID" value="NZ_JACOPL010000004.1"/>
</dbReference>
<keyword evidence="4" id="KW-1185">Reference proteome</keyword>